<sequence>MPGTNENQGAASQSRNVYDVSSEKRLSAVEARLTAVEVDVAVTKANCATKDDLQTLRAEMHAGHERIIAMFYEHKLEFQADQARQRDDFQAGMGKQRDDLYHLMLNQMWKLHGFASLMLGGVEPVRISV</sequence>
<gene>
    <name evidence="1" type="ORF">GTP44_25575</name>
</gene>
<evidence type="ECO:0000313" key="2">
    <source>
        <dbReference type="Proteomes" id="UP000474565"/>
    </source>
</evidence>
<dbReference type="AlphaFoldDB" id="A0A6L8MTC8"/>
<accession>A0A6L8MTC8</accession>
<protein>
    <submittedName>
        <fullName evidence="1">Uncharacterized protein</fullName>
    </submittedName>
</protein>
<proteinExistence type="predicted"/>
<organism evidence="1 2">
    <name type="scientific">Duganella lactea</name>
    <dbReference type="NCBI Taxonomy" id="2692173"/>
    <lineage>
        <taxon>Bacteria</taxon>
        <taxon>Pseudomonadati</taxon>
        <taxon>Pseudomonadota</taxon>
        <taxon>Betaproteobacteria</taxon>
        <taxon>Burkholderiales</taxon>
        <taxon>Oxalobacteraceae</taxon>
        <taxon>Telluria group</taxon>
        <taxon>Duganella</taxon>
    </lineage>
</organism>
<reference evidence="1 2" key="1">
    <citation type="submission" date="2019-12" db="EMBL/GenBank/DDBJ databases">
        <title>Novel species isolated from a subtropical stream in China.</title>
        <authorList>
            <person name="Lu H."/>
        </authorList>
    </citation>
    <scope>NUCLEOTIDE SEQUENCE [LARGE SCALE GENOMIC DNA]</scope>
    <source>
        <strain evidence="1 2">FT50W</strain>
    </source>
</reference>
<dbReference type="RefSeq" id="WP_161021613.1">
    <property type="nucleotide sequence ID" value="NZ_WWCP01000058.1"/>
</dbReference>
<evidence type="ECO:0000313" key="1">
    <source>
        <dbReference type="EMBL" id="MYM85296.1"/>
    </source>
</evidence>
<name>A0A6L8MTC8_9BURK</name>
<dbReference type="EMBL" id="WWCP01000058">
    <property type="protein sequence ID" value="MYM85296.1"/>
    <property type="molecule type" value="Genomic_DNA"/>
</dbReference>
<dbReference type="Proteomes" id="UP000474565">
    <property type="component" value="Unassembled WGS sequence"/>
</dbReference>
<comment type="caution">
    <text evidence="1">The sequence shown here is derived from an EMBL/GenBank/DDBJ whole genome shotgun (WGS) entry which is preliminary data.</text>
</comment>